<sequence>MGFEIHYSCRIEDHICCIEDCSNTLGGPTVTNMADRVIDQIRKEPGLPDGMPIIYRDSDGIWDELLVKNGRFWDFAPIQVRNIEEAKRKIRLKYSLQDIAETQKDNAEEYCSWQYDEDGFYATGCGRGFTLNEGDLQENEFQFCPYCGKKIKD</sequence>
<dbReference type="OrthoDB" id="8001497at2"/>
<evidence type="ECO:0000313" key="1">
    <source>
        <dbReference type="EMBL" id="PKY09811.1"/>
    </source>
</evidence>
<comment type="caution">
    <text evidence="1">The sequence shown here is derived from an EMBL/GenBank/DDBJ whole genome shotgun (WGS) entry which is preliminary data.</text>
</comment>
<organism evidence="1 2">
    <name type="scientific">Acidithiobacillus marinus</name>
    <dbReference type="NCBI Taxonomy" id="187490"/>
    <lineage>
        <taxon>Bacteria</taxon>
        <taxon>Pseudomonadati</taxon>
        <taxon>Pseudomonadota</taxon>
        <taxon>Acidithiobacillia</taxon>
        <taxon>Acidithiobacillales</taxon>
        <taxon>Acidithiobacillaceae</taxon>
        <taxon>Acidithiobacillus</taxon>
    </lineage>
</organism>
<accession>A0A2I1DIW6</accession>
<protein>
    <submittedName>
        <fullName evidence="1">Uncharacterized protein</fullName>
    </submittedName>
</protein>
<dbReference type="EMBL" id="MXAV01000049">
    <property type="protein sequence ID" value="PKY09811.1"/>
    <property type="molecule type" value="Genomic_DNA"/>
</dbReference>
<gene>
    <name evidence="1" type="ORF">B1757_13060</name>
</gene>
<evidence type="ECO:0000313" key="2">
    <source>
        <dbReference type="Proteomes" id="UP000234329"/>
    </source>
</evidence>
<dbReference type="AlphaFoldDB" id="A0A2I1DIW6"/>
<proteinExistence type="predicted"/>
<dbReference type="RefSeq" id="WP_101538743.1">
    <property type="nucleotide sequence ID" value="NZ_MXAV01000049.1"/>
</dbReference>
<dbReference type="Proteomes" id="UP000234329">
    <property type="component" value="Unassembled WGS sequence"/>
</dbReference>
<name>A0A2I1DIW6_9PROT</name>
<keyword evidence="2" id="KW-1185">Reference proteome</keyword>
<reference evidence="1 2" key="1">
    <citation type="submission" date="2017-03" db="EMBL/GenBank/DDBJ databases">
        <title>Draft genime sequence of the acidophilic sulfur-oxidizing bacterium Acidithiobacillus sp. SH, isolated from seawater.</title>
        <authorList>
            <person name="Sharmin S."/>
            <person name="Tokuhisa M."/>
            <person name="Kanao T."/>
            <person name="Kamimura K."/>
        </authorList>
    </citation>
    <scope>NUCLEOTIDE SEQUENCE [LARGE SCALE GENOMIC DNA]</scope>
    <source>
        <strain evidence="1 2">SH</strain>
    </source>
</reference>
<dbReference type="InParanoid" id="A0A2I1DIW6"/>